<keyword evidence="4 6" id="KW-0233">DNA recombination</keyword>
<evidence type="ECO:0000256" key="2">
    <source>
        <dbReference type="ARBA" id="ARBA00022763"/>
    </source>
</evidence>
<dbReference type="SUPFAM" id="SSF47781">
    <property type="entry name" value="RuvA domain 2-like"/>
    <property type="match status" value="1"/>
</dbReference>
<dbReference type="InterPro" id="IPR000085">
    <property type="entry name" value="RuvA"/>
</dbReference>
<keyword evidence="2 6" id="KW-0227">DNA damage</keyword>
<dbReference type="InterPro" id="IPR012340">
    <property type="entry name" value="NA-bd_OB-fold"/>
</dbReference>
<comment type="subcellular location">
    <subcellularLocation>
        <location evidence="6">Cytoplasm</location>
    </subcellularLocation>
</comment>
<accession>A0A847D126</accession>
<protein>
    <recommendedName>
        <fullName evidence="6">Holliday junction branch migration complex subunit RuvA</fullName>
    </recommendedName>
</protein>
<gene>
    <name evidence="6 8" type="primary">ruvA</name>
    <name evidence="8" type="ORF">GX656_02495</name>
</gene>
<keyword evidence="1 6" id="KW-0963">Cytoplasm</keyword>
<dbReference type="GO" id="GO:0016787">
    <property type="term" value="F:hydrolase activity"/>
    <property type="evidence" value="ECO:0007669"/>
    <property type="project" value="UniProtKB-KW"/>
</dbReference>
<evidence type="ECO:0000256" key="5">
    <source>
        <dbReference type="ARBA" id="ARBA00023204"/>
    </source>
</evidence>
<comment type="function">
    <text evidence="6">The RuvA-RuvB-RuvC complex processes Holliday junction (HJ) DNA during genetic recombination and DNA repair, while the RuvA-RuvB complex plays an important role in the rescue of blocked DNA replication forks via replication fork reversal (RFR). RuvA specifically binds to HJ cruciform DNA, conferring on it an open structure. The RuvB hexamer acts as an ATP-dependent pump, pulling dsDNA into and through the RuvAB complex. HJ branch migration allows RuvC to scan DNA until it finds its consensus sequence, where it cleaves and resolves the cruciform DNA.</text>
</comment>
<name>A0A847D126_9BACT</name>
<feature type="region of interest" description="Domain III" evidence="6">
    <location>
        <begin position="142"/>
        <end position="193"/>
    </location>
</feature>
<dbReference type="GO" id="GO:0006310">
    <property type="term" value="P:DNA recombination"/>
    <property type="evidence" value="ECO:0007669"/>
    <property type="project" value="UniProtKB-UniRule"/>
</dbReference>
<reference evidence="8 9" key="1">
    <citation type="journal article" date="2020" name="Biotechnol. Biofuels">
        <title>New insights from the biogas microbiome by comprehensive genome-resolved metagenomics of nearly 1600 species originating from multiple anaerobic digesters.</title>
        <authorList>
            <person name="Campanaro S."/>
            <person name="Treu L."/>
            <person name="Rodriguez-R L.M."/>
            <person name="Kovalovszki A."/>
            <person name="Ziels R.M."/>
            <person name="Maus I."/>
            <person name="Zhu X."/>
            <person name="Kougias P.G."/>
            <person name="Basile A."/>
            <person name="Luo G."/>
            <person name="Schluter A."/>
            <person name="Konstantinidis K.T."/>
            <person name="Angelidaki I."/>
        </authorList>
    </citation>
    <scope>NUCLEOTIDE SEQUENCE [LARGE SCALE GENOMIC DNA]</scope>
    <source>
        <strain evidence="8">AS06rmzACSIP_65</strain>
    </source>
</reference>
<dbReference type="AlphaFoldDB" id="A0A847D126"/>
<keyword evidence="5 6" id="KW-0234">DNA repair</keyword>
<dbReference type="InterPro" id="IPR010994">
    <property type="entry name" value="RuvA_2-like"/>
</dbReference>
<evidence type="ECO:0000313" key="9">
    <source>
        <dbReference type="Proteomes" id="UP000545876"/>
    </source>
</evidence>
<keyword evidence="8" id="KW-0378">Hydrolase</keyword>
<organism evidence="8 9">
    <name type="scientific">Candidatus Dojkabacteria bacterium</name>
    <dbReference type="NCBI Taxonomy" id="2099670"/>
    <lineage>
        <taxon>Bacteria</taxon>
        <taxon>Candidatus Dojkabacteria</taxon>
    </lineage>
</organism>
<dbReference type="InterPro" id="IPR003583">
    <property type="entry name" value="Hlx-hairpin-Hlx_DNA-bd_motif"/>
</dbReference>
<dbReference type="SMART" id="SM00278">
    <property type="entry name" value="HhH1"/>
    <property type="match status" value="2"/>
</dbReference>
<comment type="caution">
    <text evidence="8">The sequence shown here is derived from an EMBL/GenBank/DDBJ whole genome shotgun (WGS) entry which is preliminary data.</text>
</comment>
<dbReference type="HAMAP" id="MF_00031">
    <property type="entry name" value="DNA_HJ_migration_RuvA"/>
    <property type="match status" value="1"/>
</dbReference>
<dbReference type="Proteomes" id="UP000545876">
    <property type="component" value="Unassembled WGS sequence"/>
</dbReference>
<dbReference type="GO" id="GO:0005524">
    <property type="term" value="F:ATP binding"/>
    <property type="evidence" value="ECO:0007669"/>
    <property type="project" value="InterPro"/>
</dbReference>
<evidence type="ECO:0000256" key="1">
    <source>
        <dbReference type="ARBA" id="ARBA00022490"/>
    </source>
</evidence>
<dbReference type="Pfam" id="PF14520">
    <property type="entry name" value="HHH_5"/>
    <property type="match status" value="1"/>
</dbReference>
<comment type="subunit">
    <text evidence="6">Homotetramer. Forms an RuvA(8)-RuvB(12)-Holliday junction (HJ) complex. HJ DNA is sandwiched between 2 RuvA tetramers; dsDNA enters through RuvA and exits via RuvB. An RuvB hexamer assembles on each DNA strand where it exits the tetramer. Each RuvB hexamer is contacted by two RuvA subunits (via domain III) on 2 adjacent RuvB subunits; this complex drives branch migration. In the full resolvosome a probable DNA-RuvA(4)-RuvB(12)-RuvC(2) complex forms which resolves the HJ.</text>
</comment>
<dbReference type="Gene3D" id="1.10.150.20">
    <property type="entry name" value="5' to 3' exonuclease, C-terminal subdomain"/>
    <property type="match status" value="1"/>
</dbReference>
<evidence type="ECO:0000256" key="3">
    <source>
        <dbReference type="ARBA" id="ARBA00023125"/>
    </source>
</evidence>
<dbReference type="Gene3D" id="1.10.8.10">
    <property type="entry name" value="DNA helicase RuvA subunit, C-terminal domain"/>
    <property type="match status" value="1"/>
</dbReference>
<comment type="caution">
    <text evidence="6">Lacks conserved residue(s) required for the propagation of feature annotation.</text>
</comment>
<dbReference type="GO" id="GO:0048476">
    <property type="term" value="C:Holliday junction resolvase complex"/>
    <property type="evidence" value="ECO:0007669"/>
    <property type="project" value="UniProtKB-UniRule"/>
</dbReference>
<dbReference type="GO" id="GO:0005737">
    <property type="term" value="C:cytoplasm"/>
    <property type="evidence" value="ECO:0007669"/>
    <property type="project" value="UniProtKB-SubCell"/>
</dbReference>
<evidence type="ECO:0000256" key="6">
    <source>
        <dbReference type="HAMAP-Rule" id="MF_00031"/>
    </source>
</evidence>
<evidence type="ECO:0000259" key="7">
    <source>
        <dbReference type="SMART" id="SM00278"/>
    </source>
</evidence>
<dbReference type="GO" id="GO:0000400">
    <property type="term" value="F:four-way junction DNA binding"/>
    <property type="evidence" value="ECO:0007669"/>
    <property type="project" value="UniProtKB-UniRule"/>
</dbReference>
<feature type="domain" description="Helix-hairpin-helix DNA-binding motif class 1" evidence="7">
    <location>
        <begin position="75"/>
        <end position="94"/>
    </location>
</feature>
<comment type="similarity">
    <text evidence="6">Belongs to the RuvA family.</text>
</comment>
<dbReference type="InterPro" id="IPR013849">
    <property type="entry name" value="DNA_helicase_Holl-junc_RuvA_I"/>
</dbReference>
<dbReference type="EMBL" id="JAAZBX010000007">
    <property type="protein sequence ID" value="NLD25486.1"/>
    <property type="molecule type" value="Genomic_DNA"/>
</dbReference>
<dbReference type="GO" id="GO:0006281">
    <property type="term" value="P:DNA repair"/>
    <property type="evidence" value="ECO:0007669"/>
    <property type="project" value="UniProtKB-UniRule"/>
</dbReference>
<dbReference type="InterPro" id="IPR011114">
    <property type="entry name" value="RuvA_C"/>
</dbReference>
<proteinExistence type="inferred from homology"/>
<sequence length="193" mass="21636">MISIIKGSIQKYQISKDSYVDLLTSCGIGYRVFIPSSYILPQIGQEFSLFTHFHVREDAQTLYGFTSENERDFFEQLIQVSGVGPKIGMSILSAFSRDEIEKLIEEGDARALSKVPGLGMKRAQKIIIELRGIIDLTQSQGEESSMLKDVKEALKTLGFDSNSVKEKLSLAEKLLKESPEITAEQLIKEVIRN</sequence>
<dbReference type="Gene3D" id="2.40.50.140">
    <property type="entry name" value="Nucleic acid-binding proteins"/>
    <property type="match status" value="1"/>
</dbReference>
<feature type="domain" description="Helix-hairpin-helix DNA-binding motif class 1" evidence="7">
    <location>
        <begin position="110"/>
        <end position="129"/>
    </location>
</feature>
<evidence type="ECO:0000256" key="4">
    <source>
        <dbReference type="ARBA" id="ARBA00023172"/>
    </source>
</evidence>
<keyword evidence="3 6" id="KW-0238">DNA-binding</keyword>
<dbReference type="CDD" id="cd14332">
    <property type="entry name" value="UBA_RuvA_C"/>
    <property type="match status" value="1"/>
</dbReference>
<dbReference type="SUPFAM" id="SSF50249">
    <property type="entry name" value="Nucleic acid-binding proteins"/>
    <property type="match status" value="1"/>
</dbReference>
<comment type="domain">
    <text evidence="6">Has three domains with a flexible linker between the domains II and III and assumes an 'L' shape. Domain III is highly mobile and contacts RuvB.</text>
</comment>
<dbReference type="Pfam" id="PF01330">
    <property type="entry name" value="RuvA_N"/>
    <property type="match status" value="1"/>
</dbReference>
<evidence type="ECO:0000313" key="8">
    <source>
        <dbReference type="EMBL" id="NLD25486.1"/>
    </source>
</evidence>
<dbReference type="GO" id="GO:0009379">
    <property type="term" value="C:Holliday junction helicase complex"/>
    <property type="evidence" value="ECO:0007669"/>
    <property type="project" value="InterPro"/>
</dbReference>
<dbReference type="GO" id="GO:0009378">
    <property type="term" value="F:four-way junction helicase activity"/>
    <property type="evidence" value="ECO:0007669"/>
    <property type="project" value="InterPro"/>
</dbReference>
<dbReference type="NCBIfam" id="TIGR00084">
    <property type="entry name" value="ruvA"/>
    <property type="match status" value="1"/>
</dbReference>